<organism evidence="3 4">
    <name type="scientific">Flavobacterium shii</name>
    <dbReference type="NCBI Taxonomy" id="2987687"/>
    <lineage>
        <taxon>Bacteria</taxon>
        <taxon>Pseudomonadati</taxon>
        <taxon>Bacteroidota</taxon>
        <taxon>Flavobacteriia</taxon>
        <taxon>Flavobacteriales</taxon>
        <taxon>Flavobacteriaceae</taxon>
        <taxon>Flavobacterium</taxon>
    </lineage>
</organism>
<dbReference type="GO" id="GO:0016757">
    <property type="term" value="F:glycosyltransferase activity"/>
    <property type="evidence" value="ECO:0007669"/>
    <property type="project" value="InterPro"/>
</dbReference>
<dbReference type="CDD" id="cd03801">
    <property type="entry name" value="GT4_PimA-like"/>
    <property type="match status" value="1"/>
</dbReference>
<dbReference type="PANTHER" id="PTHR45947:SF3">
    <property type="entry name" value="SULFOQUINOVOSYL TRANSFERASE SQD2"/>
    <property type="match status" value="1"/>
</dbReference>
<evidence type="ECO:0000313" key="3">
    <source>
        <dbReference type="EMBL" id="MCV9927466.1"/>
    </source>
</evidence>
<dbReference type="Pfam" id="PF00534">
    <property type="entry name" value="Glycos_transf_1"/>
    <property type="match status" value="1"/>
</dbReference>
<dbReference type="Proteomes" id="UP001151079">
    <property type="component" value="Unassembled WGS sequence"/>
</dbReference>
<dbReference type="InterPro" id="IPR001296">
    <property type="entry name" value="Glyco_trans_1"/>
</dbReference>
<protein>
    <submittedName>
        <fullName evidence="3">Glycosyltransferase family 4 protein</fullName>
    </submittedName>
</protein>
<feature type="domain" description="Glycosyl transferase family 1" evidence="1">
    <location>
        <begin position="194"/>
        <end position="362"/>
    </location>
</feature>
<sequence>MHISFITSHFPFHYSRSVGGIGTSIKNLSDELISLGHSVTVFVYGQDYDEKTIEEGINIVNIKNIKFKGLSWLLTRKKIQKVIIKEHKIFKIDIIETPDWEGITSFINLPFPVVIRLHGSDTYFCHLDHRKVKWINKFHEKRAIKKADAYLSVSQYTANLTNTLFGLNKKFTIIPNGINTDVFKKSEQVNLNEENKHTEKSILYFGGIIRKKGLLEIPHYFNKVNQGMPEVQLVLIGRDMEDKLTESNSTFHMMKSIFSTEANHKVSFLGSVPYQEIKAHIENATICVFPSYAEALPVSWIEAMALEKAIVASDIGWSNEIIEDGVDGFKVNPKEHDIFADRIKLLLQDNEVREKMQINARQKIVQNFSTKVIASKAVQFYNETIRKNA</sequence>
<feature type="domain" description="Glycosyltransferase subfamily 4-like N-terminal" evidence="2">
    <location>
        <begin position="18"/>
        <end position="181"/>
    </location>
</feature>
<dbReference type="EMBL" id="JAOZEW010000005">
    <property type="protein sequence ID" value="MCV9927466.1"/>
    <property type="molecule type" value="Genomic_DNA"/>
</dbReference>
<evidence type="ECO:0000313" key="4">
    <source>
        <dbReference type="Proteomes" id="UP001151079"/>
    </source>
</evidence>
<reference evidence="3" key="1">
    <citation type="submission" date="2022-10" db="EMBL/GenBank/DDBJ databases">
        <title>Two novel species of Flavobacterium.</title>
        <authorList>
            <person name="Liu Q."/>
            <person name="Xin Y.-H."/>
        </authorList>
    </citation>
    <scope>NUCLEOTIDE SEQUENCE</scope>
    <source>
        <strain evidence="3">LS1R49</strain>
    </source>
</reference>
<dbReference type="AlphaFoldDB" id="A0A9X2ZAG3"/>
<comment type="caution">
    <text evidence="3">The sequence shown here is derived from an EMBL/GenBank/DDBJ whole genome shotgun (WGS) entry which is preliminary data.</text>
</comment>
<dbReference type="Pfam" id="PF13439">
    <property type="entry name" value="Glyco_transf_4"/>
    <property type="match status" value="1"/>
</dbReference>
<dbReference type="RefSeq" id="WP_264205604.1">
    <property type="nucleotide sequence ID" value="NZ_JAOZEW010000005.1"/>
</dbReference>
<gene>
    <name evidence="3" type="ORF">OIU83_07370</name>
</gene>
<accession>A0A9X2ZAG3</accession>
<evidence type="ECO:0000259" key="2">
    <source>
        <dbReference type="Pfam" id="PF13439"/>
    </source>
</evidence>
<name>A0A9X2ZAG3_9FLAO</name>
<keyword evidence="4" id="KW-1185">Reference proteome</keyword>
<evidence type="ECO:0000259" key="1">
    <source>
        <dbReference type="Pfam" id="PF00534"/>
    </source>
</evidence>
<dbReference type="InterPro" id="IPR028098">
    <property type="entry name" value="Glyco_trans_4-like_N"/>
</dbReference>
<dbReference type="PANTHER" id="PTHR45947">
    <property type="entry name" value="SULFOQUINOVOSYL TRANSFERASE SQD2"/>
    <property type="match status" value="1"/>
</dbReference>
<dbReference type="InterPro" id="IPR050194">
    <property type="entry name" value="Glycosyltransferase_grp1"/>
</dbReference>
<dbReference type="Gene3D" id="3.40.50.2000">
    <property type="entry name" value="Glycogen Phosphorylase B"/>
    <property type="match status" value="2"/>
</dbReference>
<proteinExistence type="predicted"/>
<dbReference type="SUPFAM" id="SSF53756">
    <property type="entry name" value="UDP-Glycosyltransferase/glycogen phosphorylase"/>
    <property type="match status" value="1"/>
</dbReference>